<protein>
    <submittedName>
        <fullName evidence="1">Uncharacterized protein</fullName>
    </submittedName>
</protein>
<dbReference type="AlphaFoldDB" id="A0A445K134"/>
<sequence length="204" mass="23144">MAPPAAKLREIGLEGFALWCRGRRASSNNGVFPASQGRWVVQVPNDEMEELALNSNQVAARFGGIMLLNCFKGTQHSRCVYFGELAYNGQILFDHEQSITQDFQAIPWMVISAKKYIERKIRKENYMKTQEAEHANIGLGSSGQQKNFWNLSSEPQILCQYKFYPTYLTAKVIQMKVEDVKCNEAASRFIAENRTELPQRGLVG</sequence>
<evidence type="ECO:0000313" key="2">
    <source>
        <dbReference type="Proteomes" id="UP000289340"/>
    </source>
</evidence>
<reference evidence="1 2" key="1">
    <citation type="submission" date="2018-09" db="EMBL/GenBank/DDBJ databases">
        <title>A high-quality reference genome of wild soybean provides a powerful tool to mine soybean genomes.</title>
        <authorList>
            <person name="Xie M."/>
            <person name="Chung C.Y.L."/>
            <person name="Li M.-W."/>
            <person name="Wong F.-L."/>
            <person name="Chan T.-F."/>
            <person name="Lam H.-M."/>
        </authorList>
    </citation>
    <scope>NUCLEOTIDE SEQUENCE [LARGE SCALE GENOMIC DNA]</scope>
    <source>
        <strain evidence="2">cv. W05</strain>
        <tissue evidence="1">Hypocotyl of etiolated seedlings</tissue>
    </source>
</reference>
<comment type="caution">
    <text evidence="1">The sequence shown here is derived from an EMBL/GenBank/DDBJ whole genome shotgun (WGS) entry which is preliminary data.</text>
</comment>
<accession>A0A445K134</accession>
<proteinExistence type="predicted"/>
<dbReference type="Proteomes" id="UP000289340">
    <property type="component" value="Chromosome 7"/>
</dbReference>
<dbReference type="EMBL" id="QZWG01000007">
    <property type="protein sequence ID" value="RZC04482.1"/>
    <property type="molecule type" value="Genomic_DNA"/>
</dbReference>
<name>A0A445K134_GLYSO</name>
<organism evidence="1 2">
    <name type="scientific">Glycine soja</name>
    <name type="common">Wild soybean</name>
    <dbReference type="NCBI Taxonomy" id="3848"/>
    <lineage>
        <taxon>Eukaryota</taxon>
        <taxon>Viridiplantae</taxon>
        <taxon>Streptophyta</taxon>
        <taxon>Embryophyta</taxon>
        <taxon>Tracheophyta</taxon>
        <taxon>Spermatophyta</taxon>
        <taxon>Magnoliopsida</taxon>
        <taxon>eudicotyledons</taxon>
        <taxon>Gunneridae</taxon>
        <taxon>Pentapetalae</taxon>
        <taxon>rosids</taxon>
        <taxon>fabids</taxon>
        <taxon>Fabales</taxon>
        <taxon>Fabaceae</taxon>
        <taxon>Papilionoideae</taxon>
        <taxon>50 kb inversion clade</taxon>
        <taxon>NPAAA clade</taxon>
        <taxon>indigoferoid/millettioid clade</taxon>
        <taxon>Phaseoleae</taxon>
        <taxon>Glycine</taxon>
        <taxon>Glycine subgen. Soja</taxon>
    </lineage>
</organism>
<gene>
    <name evidence="1" type="ORF">D0Y65_018880</name>
</gene>
<keyword evidence="2" id="KW-1185">Reference proteome</keyword>
<evidence type="ECO:0000313" key="1">
    <source>
        <dbReference type="EMBL" id="RZC04482.1"/>
    </source>
</evidence>